<proteinExistence type="predicted"/>
<reference evidence="5 7" key="1">
    <citation type="submission" date="2020-07" db="EMBL/GenBank/DDBJ databases">
        <title>Description of Limosilactobacillus balticus sp. nov., Limosilactobacillus agrestis sp. nov., Limosilactobacillus albertensis sp. nov., Limosilactobacillus rudii sp. nov., Limosilactobacillus fastidiosus sp. nov., five novel Limosilactobacillus species isolated from the vertebrate gastrointestinal tract, and proposal of 6 subspecies of Limosilactobacillus reuteri adapted to the gastrointestinal tract of specific vertebrate hosts.</title>
        <authorList>
            <person name="Li F."/>
            <person name="Cheng C."/>
            <person name="Zheng J."/>
            <person name="Quevedo R.M."/>
            <person name="Li J."/>
            <person name="Roos S."/>
            <person name="Gaenzle M.G."/>
            <person name="Walter J."/>
        </authorList>
    </citation>
    <scope>NUCLEOTIDE SEQUENCE [LARGE SCALE GENOMIC DNA]</scope>
    <source>
        <strain evidence="5 7">BG-MG3-A</strain>
    </source>
</reference>
<gene>
    <name evidence="5" type="ORF">H5R92_04820</name>
    <name evidence="6" type="ORF">LTY36_03390</name>
</gene>
<dbReference type="Gene3D" id="1.10.10.10">
    <property type="entry name" value="Winged helix-like DNA-binding domain superfamily/Winged helix DNA-binding domain"/>
    <property type="match status" value="1"/>
</dbReference>
<evidence type="ECO:0000259" key="4">
    <source>
        <dbReference type="PROSITE" id="PS51118"/>
    </source>
</evidence>
<name>A0A7W3YLI6_9LACO</name>
<evidence type="ECO:0000313" key="8">
    <source>
        <dbReference type="Proteomes" id="UP001199710"/>
    </source>
</evidence>
<dbReference type="SUPFAM" id="SSF46785">
    <property type="entry name" value="Winged helix' DNA-binding domain"/>
    <property type="match status" value="1"/>
</dbReference>
<feature type="domain" description="HTH hxlR-type" evidence="4">
    <location>
        <begin position="8"/>
        <end position="106"/>
    </location>
</feature>
<evidence type="ECO:0000256" key="2">
    <source>
        <dbReference type="ARBA" id="ARBA00023125"/>
    </source>
</evidence>
<evidence type="ECO:0000313" key="5">
    <source>
        <dbReference type="EMBL" id="MBB1095506.1"/>
    </source>
</evidence>
<dbReference type="Proteomes" id="UP000534578">
    <property type="component" value="Unassembled WGS sequence"/>
</dbReference>
<dbReference type="PANTHER" id="PTHR33204:SF29">
    <property type="entry name" value="TRANSCRIPTIONAL REGULATOR"/>
    <property type="match status" value="1"/>
</dbReference>
<comment type="caution">
    <text evidence="5">The sequence shown here is derived from an EMBL/GenBank/DDBJ whole genome shotgun (WGS) entry which is preliminary data.</text>
</comment>
<keyword evidence="8" id="KW-1185">Reference proteome</keyword>
<dbReference type="EMBL" id="JACIVE010000054">
    <property type="protein sequence ID" value="MBB1095506.1"/>
    <property type="molecule type" value="Genomic_DNA"/>
</dbReference>
<evidence type="ECO:0000313" key="6">
    <source>
        <dbReference type="EMBL" id="MCD7130247.1"/>
    </source>
</evidence>
<sequence length="126" mass="14484">MAEEIYQLAVDITLKTISGKWKTSILCNLGTAPMRTGELKRRLPGISQRILTKQLKELETDQIIKRKVYPEVPPRVEYCLTEHGKTLRKILLEMSEWGSEHAELQNASGHNYEIIDQNLKGFQDMS</sequence>
<dbReference type="PROSITE" id="PS51118">
    <property type="entry name" value="HTH_HXLR"/>
    <property type="match status" value="1"/>
</dbReference>
<dbReference type="InterPro" id="IPR002577">
    <property type="entry name" value="HTH_HxlR"/>
</dbReference>
<evidence type="ECO:0000256" key="3">
    <source>
        <dbReference type="ARBA" id="ARBA00023163"/>
    </source>
</evidence>
<keyword evidence="1" id="KW-0805">Transcription regulation</keyword>
<reference evidence="6 8" key="2">
    <citation type="submission" date="2021-12" db="EMBL/GenBank/DDBJ databases">
        <title>A phylogenomic analysis of Limosilactobacillus reuteri reveals ancient and stable evolutionary relationships with rodents and birds and zoonotic transmission to humans.</title>
        <authorList>
            <person name="Li F."/>
            <person name="Li X."/>
            <person name="Cheng C."/>
            <person name="Tollenaar S."/>
            <person name="Zhang J.S."/>
            <person name="Simpson D."/>
            <person name="Tasseva G."/>
            <person name="Perez-Munoz M.E."/>
            <person name="Frese S."/>
            <person name="Gaenzle M.G."/>
            <person name="Walter J."/>
            <person name="Zheng J."/>
        </authorList>
    </citation>
    <scope>NUCLEOTIDE SEQUENCE [LARGE SCALE GENOMIC DNA]</scope>
    <source>
        <strain evidence="6 8">BG-MG3-B</strain>
    </source>
</reference>
<dbReference type="RefSeq" id="WP_182578418.1">
    <property type="nucleotide sequence ID" value="NZ_JACIVE010000054.1"/>
</dbReference>
<keyword evidence="3" id="KW-0804">Transcription</keyword>
<accession>A0A7W3YLI6</accession>
<evidence type="ECO:0000256" key="1">
    <source>
        <dbReference type="ARBA" id="ARBA00023015"/>
    </source>
</evidence>
<dbReference type="AlphaFoldDB" id="A0A7W3YLI6"/>
<organism evidence="5 7">
    <name type="scientific">Limosilactobacillus agrestis</name>
    <dbReference type="NCBI Taxonomy" id="2759748"/>
    <lineage>
        <taxon>Bacteria</taxon>
        <taxon>Bacillati</taxon>
        <taxon>Bacillota</taxon>
        <taxon>Bacilli</taxon>
        <taxon>Lactobacillales</taxon>
        <taxon>Lactobacillaceae</taxon>
        <taxon>Limosilactobacillus</taxon>
    </lineage>
</organism>
<dbReference type="InterPro" id="IPR036390">
    <property type="entry name" value="WH_DNA-bd_sf"/>
</dbReference>
<dbReference type="PANTHER" id="PTHR33204">
    <property type="entry name" value="TRANSCRIPTIONAL REGULATOR, MARR FAMILY"/>
    <property type="match status" value="1"/>
</dbReference>
<protein>
    <submittedName>
        <fullName evidence="5">Winged helix-turn-helix transcriptional regulator</fullName>
    </submittedName>
</protein>
<dbReference type="InterPro" id="IPR036388">
    <property type="entry name" value="WH-like_DNA-bd_sf"/>
</dbReference>
<evidence type="ECO:0000313" key="7">
    <source>
        <dbReference type="Proteomes" id="UP000534578"/>
    </source>
</evidence>
<dbReference type="GO" id="GO:0003677">
    <property type="term" value="F:DNA binding"/>
    <property type="evidence" value="ECO:0007669"/>
    <property type="project" value="UniProtKB-KW"/>
</dbReference>
<keyword evidence="2" id="KW-0238">DNA-binding</keyword>
<dbReference type="EMBL" id="JAJPDE010000041">
    <property type="protein sequence ID" value="MCD7130247.1"/>
    <property type="molecule type" value="Genomic_DNA"/>
</dbReference>
<dbReference type="Proteomes" id="UP001199710">
    <property type="component" value="Unassembled WGS sequence"/>
</dbReference>
<dbReference type="Pfam" id="PF01638">
    <property type="entry name" value="HxlR"/>
    <property type="match status" value="1"/>
</dbReference>